<evidence type="ECO:0000313" key="12">
    <source>
        <dbReference type="Proteomes" id="UP000006334"/>
    </source>
</evidence>
<evidence type="ECO:0000256" key="2">
    <source>
        <dbReference type="ARBA" id="ARBA00022448"/>
    </source>
</evidence>
<organism evidence="11 12">
    <name type="scientific">Aliiglaciecola lipolytica E3</name>
    <dbReference type="NCBI Taxonomy" id="1127673"/>
    <lineage>
        <taxon>Bacteria</taxon>
        <taxon>Pseudomonadati</taxon>
        <taxon>Pseudomonadota</taxon>
        <taxon>Gammaproteobacteria</taxon>
        <taxon>Alteromonadales</taxon>
        <taxon>Alteromonadaceae</taxon>
        <taxon>Aliiglaciecola</taxon>
    </lineage>
</organism>
<dbReference type="Gene3D" id="1.20.5.3310">
    <property type="match status" value="1"/>
</dbReference>
<keyword evidence="5" id="KW-0653">Protein transport</keyword>
<evidence type="ECO:0000256" key="10">
    <source>
        <dbReference type="SAM" id="Phobius"/>
    </source>
</evidence>
<dbReference type="GO" id="GO:0043953">
    <property type="term" value="P:protein transport by the Tat complex"/>
    <property type="evidence" value="ECO:0007669"/>
    <property type="project" value="InterPro"/>
</dbReference>
<keyword evidence="7" id="KW-0811">Translocation</keyword>
<dbReference type="eggNOG" id="COG1826">
    <property type="taxonomic scope" value="Bacteria"/>
</dbReference>
<dbReference type="Proteomes" id="UP000006334">
    <property type="component" value="Unassembled WGS sequence"/>
</dbReference>
<keyword evidence="12" id="KW-1185">Reference proteome</keyword>
<evidence type="ECO:0000256" key="6">
    <source>
        <dbReference type="ARBA" id="ARBA00022989"/>
    </source>
</evidence>
<evidence type="ECO:0000256" key="3">
    <source>
        <dbReference type="ARBA" id="ARBA00022475"/>
    </source>
</evidence>
<dbReference type="AlphaFoldDB" id="K6XYI1"/>
<evidence type="ECO:0000256" key="8">
    <source>
        <dbReference type="ARBA" id="ARBA00023136"/>
    </source>
</evidence>
<name>K6XYI1_9ALTE</name>
<keyword evidence="3" id="KW-1003">Cell membrane</keyword>
<sequence>MFDIGFLEILVVGVLALLVLGPERLPGAMRSVAKTFRSVRAMATGFKTEVEEQLRVHELHENLKKAEQQGLENLSPDLQKTVDDLKASAESVNKPYDKDKS</sequence>
<accession>K6XYI1</accession>
<feature type="transmembrane region" description="Helical" evidence="10">
    <location>
        <begin position="6"/>
        <end position="25"/>
    </location>
</feature>
<evidence type="ECO:0000256" key="4">
    <source>
        <dbReference type="ARBA" id="ARBA00022692"/>
    </source>
</evidence>
<dbReference type="Pfam" id="PF02416">
    <property type="entry name" value="TatA_B_E"/>
    <property type="match status" value="1"/>
</dbReference>
<dbReference type="OrthoDB" id="9816005at2"/>
<dbReference type="GO" id="GO:0008320">
    <property type="term" value="F:protein transmembrane transporter activity"/>
    <property type="evidence" value="ECO:0007669"/>
    <property type="project" value="InterPro"/>
</dbReference>
<dbReference type="NCBIfam" id="TIGR01410">
    <property type="entry name" value="tatB"/>
    <property type="match status" value="1"/>
</dbReference>
<dbReference type="RefSeq" id="WP_008846508.1">
    <property type="nucleotide sequence ID" value="NZ_BAEN01000076.1"/>
</dbReference>
<dbReference type="PANTHER" id="PTHR33162:SF1">
    <property type="entry name" value="SEC-INDEPENDENT PROTEIN TRANSLOCASE PROTEIN TATA, CHLOROPLASTIC"/>
    <property type="match status" value="1"/>
</dbReference>
<dbReference type="GO" id="GO:0016020">
    <property type="term" value="C:membrane"/>
    <property type="evidence" value="ECO:0007669"/>
    <property type="project" value="UniProtKB-SubCell"/>
</dbReference>
<reference evidence="11 12" key="1">
    <citation type="journal article" date="2017" name="Antonie Van Leeuwenhoek">
        <title>Rhizobium rhizosphaerae sp. nov., a novel species isolated from rice rhizosphere.</title>
        <authorList>
            <person name="Zhao J.J."/>
            <person name="Zhang J."/>
            <person name="Zhang R.J."/>
            <person name="Zhang C.W."/>
            <person name="Yin H.Q."/>
            <person name="Zhang X.X."/>
        </authorList>
    </citation>
    <scope>NUCLEOTIDE SEQUENCE [LARGE SCALE GENOMIC DNA]</scope>
    <source>
        <strain evidence="11 12">E3</strain>
    </source>
</reference>
<dbReference type="InterPro" id="IPR003369">
    <property type="entry name" value="TatA/B/E"/>
</dbReference>
<evidence type="ECO:0000256" key="1">
    <source>
        <dbReference type="ARBA" id="ARBA00004167"/>
    </source>
</evidence>
<evidence type="ECO:0000313" key="11">
    <source>
        <dbReference type="EMBL" id="GAC16706.1"/>
    </source>
</evidence>
<dbReference type="PANTHER" id="PTHR33162">
    <property type="entry name" value="SEC-INDEPENDENT PROTEIN TRANSLOCASE PROTEIN TATA, CHLOROPLASTIC"/>
    <property type="match status" value="1"/>
</dbReference>
<feature type="region of interest" description="Disordered" evidence="9">
    <location>
        <begin position="82"/>
        <end position="101"/>
    </location>
</feature>
<keyword evidence="6 10" id="KW-1133">Transmembrane helix</keyword>
<keyword evidence="8 10" id="KW-0472">Membrane</keyword>
<dbReference type="PRINTS" id="PR01506">
    <property type="entry name" value="TATBPROTEIN"/>
</dbReference>
<evidence type="ECO:0000256" key="7">
    <source>
        <dbReference type="ARBA" id="ARBA00023010"/>
    </source>
</evidence>
<gene>
    <name evidence="11" type="primary">tatB</name>
    <name evidence="11" type="ORF">GLIP_4095</name>
</gene>
<keyword evidence="2" id="KW-0813">Transport</keyword>
<comment type="caution">
    <text evidence="11">The sequence shown here is derived from an EMBL/GenBank/DDBJ whole genome shotgun (WGS) entry which is preliminary data.</text>
</comment>
<dbReference type="EMBL" id="BAEN01000076">
    <property type="protein sequence ID" value="GAC16706.1"/>
    <property type="molecule type" value="Genomic_DNA"/>
</dbReference>
<protein>
    <submittedName>
        <fullName evidence="11">Sec-independent protein translocase protein TatB</fullName>
    </submittedName>
</protein>
<proteinExistence type="predicted"/>
<evidence type="ECO:0000256" key="9">
    <source>
        <dbReference type="SAM" id="MobiDB-lite"/>
    </source>
</evidence>
<dbReference type="InterPro" id="IPR018448">
    <property type="entry name" value="TatB"/>
</dbReference>
<comment type="subcellular location">
    <subcellularLocation>
        <location evidence="1">Membrane</location>
        <topology evidence="1">Single-pass membrane protein</topology>
    </subcellularLocation>
</comment>
<keyword evidence="4 10" id="KW-0812">Transmembrane</keyword>
<evidence type="ECO:0000256" key="5">
    <source>
        <dbReference type="ARBA" id="ARBA00022927"/>
    </source>
</evidence>
<dbReference type="STRING" id="1127673.GLIP_4095"/>